<comment type="caution">
    <text evidence="1">The sequence shown here is derived from an EMBL/GenBank/DDBJ whole genome shotgun (WGS) entry which is preliminary data.</text>
</comment>
<evidence type="ECO:0000313" key="2">
    <source>
        <dbReference type="Proteomes" id="UP001227268"/>
    </source>
</evidence>
<dbReference type="Proteomes" id="UP001227268">
    <property type="component" value="Unassembled WGS sequence"/>
</dbReference>
<organism evidence="1 2">
    <name type="scientific">Naganishia friedmannii</name>
    <dbReference type="NCBI Taxonomy" id="89922"/>
    <lineage>
        <taxon>Eukaryota</taxon>
        <taxon>Fungi</taxon>
        <taxon>Dikarya</taxon>
        <taxon>Basidiomycota</taxon>
        <taxon>Agaricomycotina</taxon>
        <taxon>Tremellomycetes</taxon>
        <taxon>Filobasidiales</taxon>
        <taxon>Filobasidiaceae</taxon>
        <taxon>Naganishia</taxon>
    </lineage>
</organism>
<accession>A0ACC2W1W7</accession>
<protein>
    <submittedName>
        <fullName evidence="1">Uncharacterized protein</fullName>
    </submittedName>
</protein>
<proteinExistence type="predicted"/>
<keyword evidence="2" id="KW-1185">Reference proteome</keyword>
<reference evidence="1" key="1">
    <citation type="submission" date="2023-04" db="EMBL/GenBank/DDBJ databases">
        <title>Draft Genome sequencing of Naganishia species isolated from polar environments using Oxford Nanopore Technology.</title>
        <authorList>
            <person name="Leo P."/>
            <person name="Venkateswaran K."/>
        </authorList>
    </citation>
    <scope>NUCLEOTIDE SEQUENCE</scope>
    <source>
        <strain evidence="1">MNA-CCFEE 5423</strain>
    </source>
</reference>
<dbReference type="EMBL" id="JASBWT010000004">
    <property type="protein sequence ID" value="KAJ9105433.1"/>
    <property type="molecule type" value="Genomic_DNA"/>
</dbReference>
<gene>
    <name evidence="1" type="ORF">QFC21_001804</name>
</gene>
<name>A0ACC2W1W7_9TREE</name>
<sequence length="681" mass="70887">MASPMPQDSSRLQPHYSLPPPPPALDPREPAAPPITSSGGHIHTSRNRSTGTPRTPCTPTRSPALSPVSSRAASPNPGLDSGRHRERGSFGANFQSHTSHGPTMAGGSALSSRPSSRATSPIRAPVSSSRRSSGGAGVHAGPAVITNSIDAALAAGSKEHAPPKTFSPTSPLSEEGSSPFMNSGDGLAPGVISPDLTSPRSRPASGTFSPRERLAARMSSKAAHSHTDAGLLGTHPHSATQAHQAAAFATGTFPRPVSPALSATASMSDSMIFERDIESPLPPPIPSNILEHRPSRRTSRASGVNGVTGDLSASMSHSVAHSQTHSVSNLHHHYTHGDFLESKIPTVLDDAIEALTALSESEKHLQAGGSAGGTRSRLVDIEVESPVPVTWAGVGASPSVTRLPNATTRYRPVSPSRSAIASPKASNPTSPLLESAQPRPQLSSRASSVGPALPGAFPTGNEQSSDSWRRKIQEWIGPKGFEEASAPISSSKRSGDDPDNKEAQASEKDGQLPVEAGTQRPIPTNPHPTHLLPSERHRISFVSYNDILTSQPLRVDPLSDITSGASGEPDHLPGTVSPALSMLSGGKVLVPGVDGRISRSVSLSRRTGSPPVPTDSPDNAGQARGSVLSGLPTSIQDRLGINAHAASVLPEERSKGEWEREGLGKGLQARLEELIVDDHMD</sequence>
<evidence type="ECO:0000313" key="1">
    <source>
        <dbReference type="EMBL" id="KAJ9105433.1"/>
    </source>
</evidence>